<keyword evidence="2" id="KW-1185">Reference proteome</keyword>
<reference evidence="1 2" key="1">
    <citation type="submission" date="2006-10" db="EMBL/GenBank/DDBJ databases">
        <title>Complete sequence of Syntrophobacter fumaroxidans MPOB.</title>
        <authorList>
            <consortium name="US DOE Joint Genome Institute"/>
            <person name="Copeland A."/>
            <person name="Lucas S."/>
            <person name="Lapidus A."/>
            <person name="Barry K."/>
            <person name="Detter J.C."/>
            <person name="Glavina del Rio T."/>
            <person name="Hammon N."/>
            <person name="Israni S."/>
            <person name="Pitluck S."/>
            <person name="Goltsman E.G."/>
            <person name="Martinez M."/>
            <person name="Schmutz J."/>
            <person name="Larimer F."/>
            <person name="Land M."/>
            <person name="Hauser L."/>
            <person name="Kyrpides N."/>
            <person name="Kim E."/>
            <person name="Boone D.R."/>
            <person name="Brockman F."/>
            <person name="Culley D."/>
            <person name="Ferry J."/>
            <person name="Gunsalus R."/>
            <person name="McInerney M.J."/>
            <person name="Morrison M."/>
            <person name="Plugge C."/>
            <person name="Rohlin L."/>
            <person name="Scholten J."/>
            <person name="Sieber J."/>
            <person name="Stams A.J.M."/>
            <person name="Worm P."/>
            <person name="Henstra A.M."/>
            <person name="Richardson P."/>
        </authorList>
    </citation>
    <scope>NUCLEOTIDE SEQUENCE [LARGE SCALE GENOMIC DNA]</scope>
    <source>
        <strain evidence="2">DSM 10017 / MPOB</strain>
    </source>
</reference>
<name>A0LNH9_SYNFM</name>
<proteinExistence type="predicted"/>
<dbReference type="Proteomes" id="UP000001784">
    <property type="component" value="Chromosome"/>
</dbReference>
<gene>
    <name evidence="1" type="ordered locus">Sfum_3308</name>
</gene>
<organism evidence="1 2">
    <name type="scientific">Syntrophobacter fumaroxidans (strain DSM 10017 / MPOB)</name>
    <dbReference type="NCBI Taxonomy" id="335543"/>
    <lineage>
        <taxon>Bacteria</taxon>
        <taxon>Pseudomonadati</taxon>
        <taxon>Thermodesulfobacteriota</taxon>
        <taxon>Syntrophobacteria</taxon>
        <taxon>Syntrophobacterales</taxon>
        <taxon>Syntrophobacteraceae</taxon>
        <taxon>Syntrophobacter</taxon>
    </lineage>
</organism>
<evidence type="ECO:0000313" key="2">
    <source>
        <dbReference type="Proteomes" id="UP000001784"/>
    </source>
</evidence>
<accession>A0LNH9</accession>
<dbReference type="STRING" id="335543.Sfum_3308"/>
<dbReference type="Pfam" id="PF20095">
    <property type="entry name" value="DUF6485"/>
    <property type="match status" value="1"/>
</dbReference>
<protein>
    <submittedName>
        <fullName evidence="1">Conserved hypothetical cytosolic protein</fullName>
    </submittedName>
</protein>
<dbReference type="eggNOG" id="ENOG5032Y2U">
    <property type="taxonomic scope" value="Bacteria"/>
</dbReference>
<dbReference type="RefSeq" id="WP_011700106.1">
    <property type="nucleotide sequence ID" value="NC_008554.1"/>
</dbReference>
<evidence type="ECO:0000313" key="1">
    <source>
        <dbReference type="EMBL" id="ABK18981.1"/>
    </source>
</evidence>
<dbReference type="OrthoDB" id="9800443at2"/>
<dbReference type="KEGG" id="sfu:Sfum_3308"/>
<dbReference type="HOGENOM" id="CLU_194452_0_0_7"/>
<dbReference type="AlphaFoldDB" id="A0LNH9"/>
<dbReference type="EMBL" id="CP000478">
    <property type="protein sequence ID" value="ABK18981.1"/>
    <property type="molecule type" value="Genomic_DNA"/>
</dbReference>
<sequence length="67" mass="7823" precursor="true">MDCKQDRNLERCNCTYSGCSRQGICCECLHYHLKSRQLPGCCFPQDAERTYDRSFEHFARLVSGKKV</sequence>
<dbReference type="InParanoid" id="A0LNH9"/>